<organism evidence="5 6">
    <name type="scientific">Candidatus Dactylopiibacterium carminicum</name>
    <dbReference type="NCBI Taxonomy" id="857335"/>
    <lineage>
        <taxon>Bacteria</taxon>
        <taxon>Pseudomonadati</taxon>
        <taxon>Pseudomonadota</taxon>
        <taxon>Betaproteobacteria</taxon>
        <taxon>Rhodocyclales</taxon>
        <taxon>Rhodocyclaceae</taxon>
        <taxon>Candidatus Dactylopiibacterium</taxon>
    </lineage>
</organism>
<accession>A0A272EWU7</accession>
<dbReference type="InterPro" id="IPR038482">
    <property type="entry name" value="Tp34-type_sf"/>
</dbReference>
<dbReference type="EMBL" id="NMRN01000006">
    <property type="protein sequence ID" value="PAS94579.1"/>
    <property type="molecule type" value="Genomic_DNA"/>
</dbReference>
<feature type="signal peptide" evidence="3">
    <location>
        <begin position="1"/>
        <end position="21"/>
    </location>
</feature>
<proteinExistence type="inferred from homology"/>
<keyword evidence="7" id="KW-1185">Reference proteome</keyword>
<dbReference type="InterPro" id="IPR018470">
    <property type="entry name" value="Metal-bd_Tp34-typ"/>
</dbReference>
<dbReference type="OrthoDB" id="1495621at2"/>
<gene>
    <name evidence="4" type="ORF">BGI27_04635</name>
    <name evidence="5" type="ORF">CGU29_03360</name>
</gene>
<keyword evidence="2 3" id="KW-0732">Signal</keyword>
<dbReference type="Gene3D" id="2.60.40.2480">
    <property type="entry name" value="Periplasmic metal-binding protein Tp34-type"/>
    <property type="match status" value="1"/>
</dbReference>
<evidence type="ECO:0000256" key="3">
    <source>
        <dbReference type="SAM" id="SignalP"/>
    </source>
</evidence>
<evidence type="ECO:0000256" key="2">
    <source>
        <dbReference type="ARBA" id="ARBA00022729"/>
    </source>
</evidence>
<dbReference type="RefSeq" id="WP_095523744.1">
    <property type="nucleotide sequence ID" value="NZ_MDUX01000010.1"/>
</dbReference>
<evidence type="ECO:0000256" key="1">
    <source>
        <dbReference type="ARBA" id="ARBA00010013"/>
    </source>
</evidence>
<name>A0A272EWU7_9RHOO</name>
<feature type="chain" id="PRO_5012447899" evidence="3">
    <location>
        <begin position="22"/>
        <end position="175"/>
    </location>
</feature>
<dbReference type="Proteomes" id="UP000216107">
    <property type="component" value="Unassembled WGS sequence"/>
</dbReference>
<comment type="caution">
    <text evidence="5">The sequence shown here is derived from an EMBL/GenBank/DDBJ whole genome shotgun (WGS) entry which is preliminary data.</text>
</comment>
<dbReference type="EMBL" id="MDUX01000010">
    <property type="protein sequence ID" value="KAF7600031.1"/>
    <property type="molecule type" value="Genomic_DNA"/>
</dbReference>
<comment type="similarity">
    <text evidence="1">Belongs to the UPF0423 family.</text>
</comment>
<dbReference type="PIRSF" id="PIRSF017018">
    <property type="entry name" value="Tp34"/>
    <property type="match status" value="1"/>
</dbReference>
<evidence type="ECO:0000313" key="4">
    <source>
        <dbReference type="EMBL" id="KAF7600031.1"/>
    </source>
</evidence>
<evidence type="ECO:0000313" key="6">
    <source>
        <dbReference type="Proteomes" id="UP000216107"/>
    </source>
</evidence>
<protein>
    <submittedName>
        <fullName evidence="5">Iron transporter</fullName>
    </submittedName>
</protein>
<sequence length="175" mass="19035">MKSRLLFAAVCAGAFTLSAQAFEEFPIGEPVTLNEMEIAAVYLAPIDMEPRGMGLSAAQSDIHLEADIHAVEGNKNGFGAGEWMPNLVIEYTLANTDTGAKQTGTFMPMVAADGPHYGQNIKMPGVGNYKLTYHIQPPSAGGLHRHTDSETGVARWWRPFDVSFSFKYAGLKKKK</sequence>
<reference evidence="5 6" key="2">
    <citation type="submission" date="2017-07" db="EMBL/GenBank/DDBJ databases">
        <title>Candidatus Dactylopiibacterium carminicum, a nitrogen-fixing symbiont of the cochineal insect Dactylopius coccus and Dactylopius opuntiae (Hemiptera: Coccoidea: Dactylopiidae).</title>
        <authorList>
            <person name="Vera A."/>
        </authorList>
    </citation>
    <scope>NUCLEOTIDE SEQUENCE [LARGE SCALE GENOMIC DNA]</scope>
    <source>
        <strain evidence="5 6">NFDCM</strain>
    </source>
</reference>
<evidence type="ECO:0000313" key="7">
    <source>
        <dbReference type="Proteomes" id="UP000623509"/>
    </source>
</evidence>
<evidence type="ECO:0000313" key="5">
    <source>
        <dbReference type="EMBL" id="PAS94579.1"/>
    </source>
</evidence>
<dbReference type="AlphaFoldDB" id="A0A272EWU7"/>
<dbReference type="Proteomes" id="UP000623509">
    <property type="component" value="Unassembled WGS sequence"/>
</dbReference>
<reference evidence="4 7" key="1">
    <citation type="submission" date="2016-08" db="EMBL/GenBank/DDBJ databases">
        <title>Candidatus Dactylopiibacterium carminicum genome sequence.</title>
        <authorList>
            <person name="Ramirez-Puebla S.T."/>
            <person name="Ormeno-Orrillo E."/>
            <person name="Vera-Ponce De Leon A."/>
            <person name="Luis L."/>
            <person name="Sanchez-Flores A."/>
            <person name="Monica R."/>
            <person name="Martinez-Romero E."/>
        </authorList>
    </citation>
    <scope>NUCLEOTIDE SEQUENCE [LARGE SCALE GENOMIC DNA]</scope>
    <source>
        <strain evidence="4">END1</strain>
    </source>
</reference>
<dbReference type="Pfam" id="PF10634">
    <property type="entry name" value="Iron_transport"/>
    <property type="match status" value="1"/>
</dbReference>